<proteinExistence type="predicted"/>
<sequence>MAARQSVKNIPRSPMMIGETEVNNKINEAVPDNDEAQCVKGCEADSHGDSSNAICSSLCSIHYSYANRK</sequence>
<evidence type="ECO:0000313" key="1">
    <source>
        <dbReference type="EMBL" id="GMT30159.1"/>
    </source>
</evidence>
<reference evidence="2" key="1">
    <citation type="submission" date="2023-10" db="EMBL/GenBank/DDBJ databases">
        <title>Genome assembly of Pristionchus species.</title>
        <authorList>
            <person name="Yoshida K."/>
            <person name="Sommer R.J."/>
        </authorList>
    </citation>
    <scope>NUCLEOTIDE SEQUENCE</scope>
    <source>
        <strain evidence="2">RS5133</strain>
    </source>
</reference>
<dbReference type="Proteomes" id="UP001432322">
    <property type="component" value="Unassembled WGS sequence"/>
</dbReference>
<comment type="caution">
    <text evidence="2">The sequence shown here is derived from an EMBL/GenBank/DDBJ whole genome shotgun (WGS) entry which is preliminary data.</text>
</comment>
<organism evidence="2 3">
    <name type="scientific">Pristionchus fissidentatus</name>
    <dbReference type="NCBI Taxonomy" id="1538716"/>
    <lineage>
        <taxon>Eukaryota</taxon>
        <taxon>Metazoa</taxon>
        <taxon>Ecdysozoa</taxon>
        <taxon>Nematoda</taxon>
        <taxon>Chromadorea</taxon>
        <taxon>Rhabditida</taxon>
        <taxon>Rhabditina</taxon>
        <taxon>Diplogasteromorpha</taxon>
        <taxon>Diplogasteroidea</taxon>
        <taxon>Neodiplogasteridae</taxon>
        <taxon>Pristionchus</taxon>
    </lineage>
</organism>
<dbReference type="AlphaFoldDB" id="A0AAV5WHV8"/>
<evidence type="ECO:0000313" key="2">
    <source>
        <dbReference type="EMBL" id="GMT30160.1"/>
    </source>
</evidence>
<accession>A0AAV5WHV8</accession>
<keyword evidence="3" id="KW-1185">Reference proteome</keyword>
<name>A0AAV5WHV8_9BILA</name>
<gene>
    <name evidence="1" type="ORF">PFISCL1PPCAC_21456</name>
    <name evidence="2" type="ORF">PFISCL1PPCAC_21457</name>
</gene>
<evidence type="ECO:0000313" key="3">
    <source>
        <dbReference type="Proteomes" id="UP001432322"/>
    </source>
</evidence>
<dbReference type="EMBL" id="BTSY01000005">
    <property type="protein sequence ID" value="GMT30160.1"/>
    <property type="molecule type" value="Genomic_DNA"/>
</dbReference>
<dbReference type="EMBL" id="BTSY01000005">
    <property type="protein sequence ID" value="GMT30159.1"/>
    <property type="molecule type" value="Genomic_DNA"/>
</dbReference>
<protein>
    <submittedName>
        <fullName evidence="2">Uncharacterized protein</fullName>
    </submittedName>
</protein>